<proteinExistence type="predicted"/>
<dbReference type="PANTHER" id="PTHR35466:SF4">
    <property type="entry name" value="EXPRESSED PROTEIN"/>
    <property type="match status" value="1"/>
</dbReference>
<dbReference type="AlphaFoldDB" id="A0A9J5WJW5"/>
<evidence type="ECO:0000256" key="1">
    <source>
        <dbReference type="SAM" id="MobiDB-lite"/>
    </source>
</evidence>
<feature type="compositionally biased region" description="Low complexity" evidence="1">
    <location>
        <begin position="155"/>
        <end position="170"/>
    </location>
</feature>
<feature type="region of interest" description="Disordered" evidence="1">
    <location>
        <begin position="24"/>
        <end position="87"/>
    </location>
</feature>
<accession>A0A9J5WJW5</accession>
<gene>
    <name evidence="2" type="ORF">H5410_055446</name>
</gene>
<feature type="compositionally biased region" description="Pro residues" evidence="1">
    <location>
        <begin position="54"/>
        <end position="63"/>
    </location>
</feature>
<reference evidence="2 3" key="1">
    <citation type="submission" date="2020-09" db="EMBL/GenBank/DDBJ databases">
        <title>De no assembly of potato wild relative species, Solanum commersonii.</title>
        <authorList>
            <person name="Cho K."/>
        </authorList>
    </citation>
    <scope>NUCLEOTIDE SEQUENCE [LARGE SCALE GENOMIC DNA]</scope>
    <source>
        <strain evidence="2">LZ3.2</strain>
        <tissue evidence="2">Leaf</tissue>
    </source>
</reference>
<organism evidence="2 3">
    <name type="scientific">Solanum commersonii</name>
    <name type="common">Commerson's wild potato</name>
    <name type="synonym">Commerson's nightshade</name>
    <dbReference type="NCBI Taxonomy" id="4109"/>
    <lineage>
        <taxon>Eukaryota</taxon>
        <taxon>Viridiplantae</taxon>
        <taxon>Streptophyta</taxon>
        <taxon>Embryophyta</taxon>
        <taxon>Tracheophyta</taxon>
        <taxon>Spermatophyta</taxon>
        <taxon>Magnoliopsida</taxon>
        <taxon>eudicotyledons</taxon>
        <taxon>Gunneridae</taxon>
        <taxon>Pentapetalae</taxon>
        <taxon>asterids</taxon>
        <taxon>lamiids</taxon>
        <taxon>Solanales</taxon>
        <taxon>Solanaceae</taxon>
        <taxon>Solanoideae</taxon>
        <taxon>Solaneae</taxon>
        <taxon>Solanum</taxon>
    </lineage>
</organism>
<dbReference type="PANTHER" id="PTHR35466">
    <property type="entry name" value="SERINE/ARGININE REPETITIVE MATRIX PROTEIN 1"/>
    <property type="match status" value="1"/>
</dbReference>
<dbReference type="EMBL" id="JACXVP010000011">
    <property type="protein sequence ID" value="KAG5575312.1"/>
    <property type="molecule type" value="Genomic_DNA"/>
</dbReference>
<evidence type="ECO:0000313" key="3">
    <source>
        <dbReference type="Proteomes" id="UP000824120"/>
    </source>
</evidence>
<keyword evidence="3" id="KW-1185">Reference proteome</keyword>
<sequence>MEIEADESFKQAGAIPFKWEIRPGVPKLQHSQQPLIKQEDPQEVAENNRSRPIPETPLKPPPAADFNFQQPIEEPRTRSFRSAPRARSDRHVLNLLTRPAVGVASDWCFPSPLLKRATKKNMKMKKTGPEPEPEPDYLSDLETVSRWSVSSRKSISPFHDSLSSSFSSRESSPRRPVSDADWVKSLYSMLKYIDAASVLKKAKSNGLFTFDAASMSDCPKIHYFWRI</sequence>
<feature type="region of interest" description="Disordered" evidence="1">
    <location>
        <begin position="155"/>
        <end position="177"/>
    </location>
</feature>
<dbReference type="OrthoDB" id="1110378at2759"/>
<name>A0A9J5WJW5_SOLCO</name>
<dbReference type="Proteomes" id="UP000824120">
    <property type="component" value="Chromosome 11"/>
</dbReference>
<comment type="caution">
    <text evidence="2">The sequence shown here is derived from an EMBL/GenBank/DDBJ whole genome shotgun (WGS) entry which is preliminary data.</text>
</comment>
<protein>
    <submittedName>
        <fullName evidence="2">Uncharacterized protein</fullName>
    </submittedName>
</protein>
<evidence type="ECO:0000313" key="2">
    <source>
        <dbReference type="EMBL" id="KAG5575312.1"/>
    </source>
</evidence>